<evidence type="ECO:0000256" key="4">
    <source>
        <dbReference type="ARBA" id="ARBA00022729"/>
    </source>
</evidence>
<evidence type="ECO:0000256" key="3">
    <source>
        <dbReference type="ARBA" id="ARBA00022502"/>
    </source>
</evidence>
<reference evidence="5" key="1">
    <citation type="submission" date="2020-11" db="EMBL/GenBank/DDBJ databases">
        <title>Chlorella ohadii genome sequencing and assembly.</title>
        <authorList>
            <person name="Murik O."/>
            <person name="Treves H."/>
            <person name="Kedem I."/>
            <person name="Shotland Y."/>
            <person name="Kaplan A."/>
        </authorList>
    </citation>
    <scope>NUCLEOTIDE SEQUENCE</scope>
    <source>
        <strain evidence="5">1</strain>
    </source>
</reference>
<evidence type="ECO:0000256" key="2">
    <source>
        <dbReference type="ARBA" id="ARBA00009941"/>
    </source>
</evidence>
<dbReference type="Pfam" id="PF01650">
    <property type="entry name" value="Peptidase_C13"/>
    <property type="match status" value="1"/>
</dbReference>
<proteinExistence type="inferred from homology"/>
<dbReference type="GO" id="GO:0006508">
    <property type="term" value="P:proteolysis"/>
    <property type="evidence" value="ECO:0007669"/>
    <property type="project" value="InterPro"/>
</dbReference>
<evidence type="ECO:0000256" key="1">
    <source>
        <dbReference type="ARBA" id="ARBA00004687"/>
    </source>
</evidence>
<dbReference type="Proteomes" id="UP001205105">
    <property type="component" value="Unassembled WGS sequence"/>
</dbReference>
<dbReference type="PRINTS" id="PR00776">
    <property type="entry name" value="HEMOGLOBNASE"/>
</dbReference>
<evidence type="ECO:0008006" key="7">
    <source>
        <dbReference type="Google" id="ProtNLM"/>
    </source>
</evidence>
<dbReference type="GO" id="GO:0016255">
    <property type="term" value="P:attachment of GPI anchor to protein"/>
    <property type="evidence" value="ECO:0007669"/>
    <property type="project" value="InterPro"/>
</dbReference>
<dbReference type="InterPro" id="IPR028361">
    <property type="entry name" value="GPI_transamidase"/>
</dbReference>
<keyword evidence="4" id="KW-0732">Signal</keyword>
<dbReference type="PANTHER" id="PTHR48067">
    <property type="entry name" value="GPI-ANCHOR TRANSAMIDASE"/>
    <property type="match status" value="1"/>
</dbReference>
<accession>A0AAD5DXU9</accession>
<keyword evidence="6" id="KW-1185">Reference proteome</keyword>
<comment type="pathway">
    <text evidence="1">Glycolipid biosynthesis; glycosylphosphatidylinositol-anchor biosynthesis.</text>
</comment>
<dbReference type="GO" id="GO:0006506">
    <property type="term" value="P:GPI anchor biosynthetic process"/>
    <property type="evidence" value="ECO:0007669"/>
    <property type="project" value="UniProtKB-KW"/>
</dbReference>
<sequence>MACTAAGSSKSNTASNGDTWAVILSSSRYWLNYRHSANALAVYQAVRRLGLPDSRILLMLADQPGCSSRNVHPGQLYLSPGGRSAGNSGAAANATCTGDDASGLPGNLLAGDVEVDYRGRETSVDALLRVLTGHHPAGTPASKRLASGPTSRVLLYLTGHGGDEFLKFHDQEELLAADLASAVRQMAAAGRYGELLLLADTCQASTLWSRITSPNVLGIASSKLGQSSYAHHIDTTIGQHVVDEVTFYLYQFLTTRVPARPAASPGSTGAAGGSAGGRVPSMQQLVDFLSSQRLSSEVQVRTDLYPHNLADVPVTHFFGAAGPAERHTGVAAPVPGGNSGGGLEEAVGALLAAAPQPGGVSSDAAAHAVSSRPKQAPPLFALLETAGGSGSDSGSRGTQAAALVAAWAAIALLAHRMLLV</sequence>
<dbReference type="GO" id="GO:0042765">
    <property type="term" value="C:GPI-anchor transamidase complex"/>
    <property type="evidence" value="ECO:0007669"/>
    <property type="project" value="InterPro"/>
</dbReference>
<dbReference type="PANTHER" id="PTHR48067:SF1">
    <property type="entry name" value="GPI-ANCHOR TRANSAMIDASE"/>
    <property type="match status" value="1"/>
</dbReference>
<dbReference type="AlphaFoldDB" id="A0AAD5DXU9"/>
<name>A0AAD5DXU9_9CHLO</name>
<evidence type="ECO:0000313" key="6">
    <source>
        <dbReference type="Proteomes" id="UP001205105"/>
    </source>
</evidence>
<evidence type="ECO:0000313" key="5">
    <source>
        <dbReference type="EMBL" id="KAI7844261.1"/>
    </source>
</evidence>
<keyword evidence="3" id="KW-0337">GPI-anchor biosynthesis</keyword>
<dbReference type="InterPro" id="IPR001096">
    <property type="entry name" value="Peptidase_C13"/>
</dbReference>
<comment type="similarity">
    <text evidence="2">Belongs to the peptidase C13 family.</text>
</comment>
<dbReference type="Gene3D" id="3.40.50.1460">
    <property type="match status" value="1"/>
</dbReference>
<dbReference type="EMBL" id="JADXDR010000032">
    <property type="protein sequence ID" value="KAI7844261.1"/>
    <property type="molecule type" value="Genomic_DNA"/>
</dbReference>
<dbReference type="GO" id="GO:0003923">
    <property type="term" value="F:GPI-anchor transamidase activity"/>
    <property type="evidence" value="ECO:0007669"/>
    <property type="project" value="InterPro"/>
</dbReference>
<protein>
    <recommendedName>
        <fullName evidence="7">GPI-anchor transamidase</fullName>
    </recommendedName>
</protein>
<organism evidence="5 6">
    <name type="scientific">Chlorella ohadii</name>
    <dbReference type="NCBI Taxonomy" id="2649997"/>
    <lineage>
        <taxon>Eukaryota</taxon>
        <taxon>Viridiplantae</taxon>
        <taxon>Chlorophyta</taxon>
        <taxon>core chlorophytes</taxon>
        <taxon>Trebouxiophyceae</taxon>
        <taxon>Chlorellales</taxon>
        <taxon>Chlorellaceae</taxon>
        <taxon>Chlorella clade</taxon>
        <taxon>Chlorella</taxon>
    </lineage>
</organism>
<comment type="caution">
    <text evidence="5">The sequence shown here is derived from an EMBL/GenBank/DDBJ whole genome shotgun (WGS) entry which is preliminary data.</text>
</comment>
<gene>
    <name evidence="5" type="ORF">COHA_002059</name>
</gene>